<dbReference type="AlphaFoldDB" id="A0A0A9ZC79"/>
<evidence type="ECO:0000259" key="1">
    <source>
        <dbReference type="Pfam" id="PF23055"/>
    </source>
</evidence>
<gene>
    <name evidence="2" type="primary">CASPC</name>
    <name evidence="2" type="ORF">CM83_2410</name>
</gene>
<sequence>MAGDDPLPDDQKDVKVEAPTVSAVKIGPIWRKQVKIWFAQVEAQFYNARTSSELSRYNHLLANLESDVAERISDFFLKPLTATPYSDIKERIIAEFEESEGRKVNKLLSELELGDKRPSALLREMRSLAGAQIKDDFLRSMFIQRLPTHARAILASSTDQLDALAAMADKILEYSPTPQSHVYATHSHESHPATIVERLSRLETLVADVA</sequence>
<dbReference type="InterPro" id="IPR055469">
    <property type="entry name" value="DUF7041"/>
</dbReference>
<evidence type="ECO:0000313" key="2">
    <source>
        <dbReference type="EMBL" id="JAG39415.1"/>
    </source>
</evidence>
<reference evidence="2" key="1">
    <citation type="journal article" date="2014" name="PLoS ONE">
        <title>Transcriptome-Based Identification of ABC Transporters in the Western Tarnished Plant Bug Lygus hesperus.</title>
        <authorList>
            <person name="Hull J.J."/>
            <person name="Chaney K."/>
            <person name="Geib S.M."/>
            <person name="Fabrick J.A."/>
            <person name="Brent C.S."/>
            <person name="Walsh D."/>
            <person name="Lavine L.C."/>
        </authorList>
    </citation>
    <scope>NUCLEOTIDE SEQUENCE</scope>
</reference>
<reference evidence="2" key="2">
    <citation type="submission" date="2014-07" db="EMBL/GenBank/DDBJ databases">
        <authorList>
            <person name="Hull J."/>
        </authorList>
    </citation>
    <scope>NUCLEOTIDE SEQUENCE</scope>
</reference>
<dbReference type="PANTHER" id="PTHR33327">
    <property type="entry name" value="ENDONUCLEASE"/>
    <property type="match status" value="1"/>
</dbReference>
<dbReference type="Pfam" id="PF23055">
    <property type="entry name" value="DUF7041"/>
    <property type="match status" value="1"/>
</dbReference>
<protein>
    <submittedName>
        <fullName evidence="2">Caspase-12</fullName>
    </submittedName>
</protein>
<dbReference type="EMBL" id="GBHO01004189">
    <property type="protein sequence ID" value="JAG39415.1"/>
    <property type="molecule type" value="Transcribed_RNA"/>
</dbReference>
<organism evidence="2">
    <name type="scientific">Lygus hesperus</name>
    <name type="common">Western plant bug</name>
    <dbReference type="NCBI Taxonomy" id="30085"/>
    <lineage>
        <taxon>Eukaryota</taxon>
        <taxon>Metazoa</taxon>
        <taxon>Ecdysozoa</taxon>
        <taxon>Arthropoda</taxon>
        <taxon>Hexapoda</taxon>
        <taxon>Insecta</taxon>
        <taxon>Pterygota</taxon>
        <taxon>Neoptera</taxon>
        <taxon>Paraneoptera</taxon>
        <taxon>Hemiptera</taxon>
        <taxon>Heteroptera</taxon>
        <taxon>Panheteroptera</taxon>
        <taxon>Cimicomorpha</taxon>
        <taxon>Miridae</taxon>
        <taxon>Mirini</taxon>
        <taxon>Lygus</taxon>
    </lineage>
</organism>
<feature type="domain" description="DUF7041" evidence="1">
    <location>
        <begin position="29"/>
        <end position="108"/>
    </location>
</feature>
<feature type="non-terminal residue" evidence="2">
    <location>
        <position position="210"/>
    </location>
</feature>
<name>A0A0A9ZC79_LYGHE</name>
<accession>A0A0A9ZC79</accession>
<proteinExistence type="predicted"/>
<dbReference type="PANTHER" id="PTHR33327:SF3">
    <property type="entry name" value="RNA-DIRECTED DNA POLYMERASE"/>
    <property type="match status" value="1"/>
</dbReference>